<dbReference type="InterPro" id="IPR007627">
    <property type="entry name" value="RNA_pol_sigma70_r2"/>
</dbReference>
<dbReference type="SUPFAM" id="SSF88946">
    <property type="entry name" value="Sigma2 domain of RNA polymerase sigma factors"/>
    <property type="match status" value="1"/>
</dbReference>
<dbReference type="RefSeq" id="WP_090883905.1">
    <property type="nucleotide sequence ID" value="NZ_FOGG01000010.1"/>
</dbReference>
<name>A0A1H9PNU2_9SPHI</name>
<keyword evidence="3" id="KW-0731">Sigma factor</keyword>
<dbReference type="Pfam" id="PF04542">
    <property type="entry name" value="Sigma70_r2"/>
    <property type="match status" value="1"/>
</dbReference>
<dbReference type="InterPro" id="IPR036388">
    <property type="entry name" value="WH-like_DNA-bd_sf"/>
</dbReference>
<accession>A0A1H9PNU2</accession>
<comment type="similarity">
    <text evidence="1">Belongs to the sigma-70 factor family. ECF subfamily.</text>
</comment>
<evidence type="ECO:0000256" key="4">
    <source>
        <dbReference type="ARBA" id="ARBA00023163"/>
    </source>
</evidence>
<dbReference type="InterPro" id="IPR013325">
    <property type="entry name" value="RNA_pol_sigma_r2"/>
</dbReference>
<sequence length="192" mass="21733">MRVVETNEEELLVALKQGSAQAFSVIYKLHVKKIYAFTLNILKSPTITEDVVQEVFIKLWENAARLDANSSLSSYLFTIARNLSLNVIRKASKQQWIVDEIALHVYDTSEDGLAFTQRRQTQGILEHAISTLPSQRKRIYELCHGEGYSYKKAAEELGVSDSTINSQMVKAIRTIKTYLLKNGALLLLLTIK</sequence>
<evidence type="ECO:0000256" key="3">
    <source>
        <dbReference type="ARBA" id="ARBA00023082"/>
    </source>
</evidence>
<dbReference type="PANTHER" id="PTHR43133">
    <property type="entry name" value="RNA POLYMERASE ECF-TYPE SIGMA FACTO"/>
    <property type="match status" value="1"/>
</dbReference>
<keyword evidence="2" id="KW-0805">Transcription regulation</keyword>
<keyword evidence="4" id="KW-0804">Transcription</keyword>
<evidence type="ECO:0000313" key="7">
    <source>
        <dbReference type="EMBL" id="SER49864.1"/>
    </source>
</evidence>
<proteinExistence type="inferred from homology"/>
<protein>
    <submittedName>
        <fullName evidence="7">RNA polymerase sigma-70 factor, ECF subfamily</fullName>
    </submittedName>
</protein>
<evidence type="ECO:0000313" key="8">
    <source>
        <dbReference type="Proteomes" id="UP000199572"/>
    </source>
</evidence>
<evidence type="ECO:0000259" key="6">
    <source>
        <dbReference type="Pfam" id="PF08281"/>
    </source>
</evidence>
<dbReference type="Gene3D" id="1.10.10.10">
    <property type="entry name" value="Winged helix-like DNA-binding domain superfamily/Winged helix DNA-binding domain"/>
    <property type="match status" value="1"/>
</dbReference>
<dbReference type="STRING" id="390241.SAMN04488023_11046"/>
<keyword evidence="8" id="KW-1185">Reference proteome</keyword>
<dbReference type="InterPro" id="IPR013324">
    <property type="entry name" value="RNA_pol_sigma_r3/r4-like"/>
</dbReference>
<dbReference type="AlphaFoldDB" id="A0A1H9PNU2"/>
<dbReference type="InterPro" id="IPR014327">
    <property type="entry name" value="RNA_pol_sigma70_bacteroid"/>
</dbReference>
<dbReference type="Pfam" id="PF08281">
    <property type="entry name" value="Sigma70_r4_2"/>
    <property type="match status" value="1"/>
</dbReference>
<dbReference type="InterPro" id="IPR039425">
    <property type="entry name" value="RNA_pol_sigma-70-like"/>
</dbReference>
<evidence type="ECO:0000256" key="2">
    <source>
        <dbReference type="ARBA" id="ARBA00023015"/>
    </source>
</evidence>
<dbReference type="GO" id="GO:0016987">
    <property type="term" value="F:sigma factor activity"/>
    <property type="evidence" value="ECO:0007669"/>
    <property type="project" value="UniProtKB-KW"/>
</dbReference>
<organism evidence="7 8">
    <name type="scientific">Pedobacter rhizosphaerae</name>
    <dbReference type="NCBI Taxonomy" id="390241"/>
    <lineage>
        <taxon>Bacteria</taxon>
        <taxon>Pseudomonadati</taxon>
        <taxon>Bacteroidota</taxon>
        <taxon>Sphingobacteriia</taxon>
        <taxon>Sphingobacteriales</taxon>
        <taxon>Sphingobacteriaceae</taxon>
        <taxon>Pedobacter</taxon>
    </lineage>
</organism>
<dbReference type="SUPFAM" id="SSF88659">
    <property type="entry name" value="Sigma3 and sigma4 domains of RNA polymerase sigma factors"/>
    <property type="match status" value="1"/>
</dbReference>
<feature type="domain" description="RNA polymerase sigma factor 70 region 4 type 2" evidence="6">
    <location>
        <begin position="124"/>
        <end position="173"/>
    </location>
</feature>
<dbReference type="InterPro" id="IPR013249">
    <property type="entry name" value="RNA_pol_sigma70_r4_t2"/>
</dbReference>
<dbReference type="CDD" id="cd06171">
    <property type="entry name" value="Sigma70_r4"/>
    <property type="match status" value="1"/>
</dbReference>
<dbReference type="Gene3D" id="1.10.1740.10">
    <property type="match status" value="1"/>
</dbReference>
<dbReference type="EMBL" id="FOGG01000010">
    <property type="protein sequence ID" value="SER49864.1"/>
    <property type="molecule type" value="Genomic_DNA"/>
</dbReference>
<evidence type="ECO:0000259" key="5">
    <source>
        <dbReference type="Pfam" id="PF04542"/>
    </source>
</evidence>
<dbReference type="NCBIfam" id="TIGR02985">
    <property type="entry name" value="Sig70_bacteroi1"/>
    <property type="match status" value="1"/>
</dbReference>
<dbReference type="Proteomes" id="UP000199572">
    <property type="component" value="Unassembled WGS sequence"/>
</dbReference>
<dbReference type="OrthoDB" id="799938at2"/>
<reference evidence="7 8" key="1">
    <citation type="submission" date="2016-10" db="EMBL/GenBank/DDBJ databases">
        <authorList>
            <person name="de Groot N.N."/>
        </authorList>
    </citation>
    <scope>NUCLEOTIDE SEQUENCE [LARGE SCALE GENOMIC DNA]</scope>
    <source>
        <strain evidence="7 8">DSM 18610</strain>
    </source>
</reference>
<dbReference type="InterPro" id="IPR014284">
    <property type="entry name" value="RNA_pol_sigma-70_dom"/>
</dbReference>
<dbReference type="PANTHER" id="PTHR43133:SF46">
    <property type="entry name" value="RNA POLYMERASE SIGMA-70 FACTOR ECF SUBFAMILY"/>
    <property type="match status" value="1"/>
</dbReference>
<gene>
    <name evidence="7" type="ORF">SAMN04488023_11046</name>
</gene>
<evidence type="ECO:0000256" key="1">
    <source>
        <dbReference type="ARBA" id="ARBA00010641"/>
    </source>
</evidence>
<dbReference type="GO" id="GO:0003677">
    <property type="term" value="F:DNA binding"/>
    <property type="evidence" value="ECO:0007669"/>
    <property type="project" value="InterPro"/>
</dbReference>
<feature type="domain" description="RNA polymerase sigma-70 region 2" evidence="5">
    <location>
        <begin position="27"/>
        <end position="93"/>
    </location>
</feature>
<dbReference type="NCBIfam" id="TIGR02937">
    <property type="entry name" value="sigma70-ECF"/>
    <property type="match status" value="1"/>
</dbReference>
<dbReference type="GO" id="GO:0006352">
    <property type="term" value="P:DNA-templated transcription initiation"/>
    <property type="evidence" value="ECO:0007669"/>
    <property type="project" value="InterPro"/>
</dbReference>